<organism evidence="2 3">
    <name type="scientific">Rugosimonospora acidiphila</name>
    <dbReference type="NCBI Taxonomy" id="556531"/>
    <lineage>
        <taxon>Bacteria</taxon>
        <taxon>Bacillati</taxon>
        <taxon>Actinomycetota</taxon>
        <taxon>Actinomycetes</taxon>
        <taxon>Micromonosporales</taxon>
        <taxon>Micromonosporaceae</taxon>
        <taxon>Rugosimonospora</taxon>
    </lineage>
</organism>
<sequence>MTETPRRRRRVRSEPVGDGPAPSPTDLAAVTSAIHDEDAPAGDDREAERGLRGLVGGGSSQVSVGAAMRARDATRPSPDDLAAAETNLIIIRRGWTPPDARK</sequence>
<feature type="compositionally biased region" description="Basic and acidic residues" evidence="1">
    <location>
        <begin position="34"/>
        <end position="51"/>
    </location>
</feature>
<feature type="region of interest" description="Disordered" evidence="1">
    <location>
        <begin position="1"/>
        <end position="62"/>
    </location>
</feature>
<comment type="caution">
    <text evidence="2">The sequence shown here is derived from an EMBL/GenBank/DDBJ whole genome shotgun (WGS) entry which is preliminary data.</text>
</comment>
<dbReference type="EMBL" id="BAABJQ010000005">
    <property type="protein sequence ID" value="GAA5182734.1"/>
    <property type="molecule type" value="Genomic_DNA"/>
</dbReference>
<evidence type="ECO:0000313" key="3">
    <source>
        <dbReference type="Proteomes" id="UP001501570"/>
    </source>
</evidence>
<accession>A0ABP9RQN5</accession>
<reference evidence="3" key="1">
    <citation type="journal article" date="2019" name="Int. J. Syst. Evol. Microbiol.">
        <title>The Global Catalogue of Microorganisms (GCM) 10K type strain sequencing project: providing services to taxonomists for standard genome sequencing and annotation.</title>
        <authorList>
            <consortium name="The Broad Institute Genomics Platform"/>
            <consortium name="The Broad Institute Genome Sequencing Center for Infectious Disease"/>
            <person name="Wu L."/>
            <person name="Ma J."/>
        </authorList>
    </citation>
    <scope>NUCLEOTIDE SEQUENCE [LARGE SCALE GENOMIC DNA]</scope>
    <source>
        <strain evidence="3">JCM 18304</strain>
    </source>
</reference>
<protein>
    <submittedName>
        <fullName evidence="2">Uncharacterized protein</fullName>
    </submittedName>
</protein>
<dbReference type="RefSeq" id="WP_345628288.1">
    <property type="nucleotide sequence ID" value="NZ_BAABJQ010000005.1"/>
</dbReference>
<evidence type="ECO:0000256" key="1">
    <source>
        <dbReference type="SAM" id="MobiDB-lite"/>
    </source>
</evidence>
<name>A0ABP9RQN5_9ACTN</name>
<keyword evidence="3" id="KW-1185">Reference proteome</keyword>
<feature type="compositionally biased region" description="Basic residues" evidence="1">
    <location>
        <begin position="1"/>
        <end position="11"/>
    </location>
</feature>
<dbReference type="Proteomes" id="UP001501570">
    <property type="component" value="Unassembled WGS sequence"/>
</dbReference>
<proteinExistence type="predicted"/>
<evidence type="ECO:0000313" key="2">
    <source>
        <dbReference type="EMBL" id="GAA5182734.1"/>
    </source>
</evidence>
<gene>
    <name evidence="2" type="ORF">GCM10023322_20300</name>
</gene>